<evidence type="ECO:0000256" key="4">
    <source>
        <dbReference type="ARBA" id="ARBA00022605"/>
    </source>
</evidence>
<dbReference type="GO" id="GO:0004359">
    <property type="term" value="F:glutaminase activity"/>
    <property type="evidence" value="ECO:0007669"/>
    <property type="project" value="UniProtKB-EC"/>
</dbReference>
<accession>A0A378J1K1</accession>
<dbReference type="SUPFAM" id="SSF52317">
    <property type="entry name" value="Class I glutamine amidotransferase-like"/>
    <property type="match status" value="1"/>
</dbReference>
<keyword evidence="15" id="KW-1185">Reference proteome</keyword>
<dbReference type="Proteomes" id="UP000254677">
    <property type="component" value="Unassembled WGS sequence"/>
</dbReference>
<evidence type="ECO:0000256" key="7">
    <source>
        <dbReference type="ARBA" id="ARBA00023102"/>
    </source>
</evidence>
<feature type="active site" evidence="11 12">
    <location>
        <position position="185"/>
    </location>
</feature>
<evidence type="ECO:0000256" key="6">
    <source>
        <dbReference type="ARBA" id="ARBA00022962"/>
    </source>
</evidence>
<dbReference type="PANTHER" id="PTHR42701">
    <property type="entry name" value="IMIDAZOLE GLYCEROL PHOSPHATE SYNTHASE SUBUNIT HISH"/>
    <property type="match status" value="1"/>
</dbReference>
<reference evidence="14 15" key="1">
    <citation type="submission" date="2018-06" db="EMBL/GenBank/DDBJ databases">
        <authorList>
            <consortium name="Pathogen Informatics"/>
            <person name="Doyle S."/>
        </authorList>
    </citation>
    <scope>NUCLEOTIDE SEQUENCE [LARGE SCALE GENOMIC DNA]</scope>
    <source>
        <strain evidence="14 15">NCTC13292</strain>
    </source>
</reference>
<keyword evidence="8 11" id="KW-0456">Lyase</keyword>
<evidence type="ECO:0000256" key="3">
    <source>
        <dbReference type="ARBA" id="ARBA00022490"/>
    </source>
</evidence>
<dbReference type="GO" id="GO:0016829">
    <property type="term" value="F:lyase activity"/>
    <property type="evidence" value="ECO:0007669"/>
    <property type="project" value="UniProtKB-KW"/>
</dbReference>
<dbReference type="Gene3D" id="3.40.50.880">
    <property type="match status" value="1"/>
</dbReference>
<dbReference type="Pfam" id="PF00117">
    <property type="entry name" value="GATase"/>
    <property type="match status" value="1"/>
</dbReference>
<name>A0A378J1K1_9GAMM</name>
<dbReference type="OrthoDB" id="9807137at2"/>
<dbReference type="PIRSF" id="PIRSF000495">
    <property type="entry name" value="Amidotransf_hisH"/>
    <property type="match status" value="1"/>
</dbReference>
<evidence type="ECO:0000256" key="10">
    <source>
        <dbReference type="ARBA" id="ARBA00049534"/>
    </source>
</evidence>
<dbReference type="InterPro" id="IPR029062">
    <property type="entry name" value="Class_I_gatase-like"/>
</dbReference>
<dbReference type="GO" id="GO:0000107">
    <property type="term" value="F:imidazoleglycerol-phosphate synthase activity"/>
    <property type="evidence" value="ECO:0007669"/>
    <property type="project" value="UniProtKB-UniRule"/>
</dbReference>
<comment type="function">
    <text evidence="11">IGPS catalyzes the conversion of PRFAR and glutamine to IGP, AICAR and glutamate. The HisH subunit catalyzes the hydrolysis of glutamine to glutamate and ammonia as part of the synthesis of IGP and AICAR. The resulting ammonia molecule is channeled to the active site of HisF.</text>
</comment>
<evidence type="ECO:0000256" key="5">
    <source>
        <dbReference type="ARBA" id="ARBA00022801"/>
    </source>
</evidence>
<evidence type="ECO:0000256" key="2">
    <source>
        <dbReference type="ARBA" id="ARBA00011152"/>
    </source>
</evidence>
<evidence type="ECO:0000256" key="12">
    <source>
        <dbReference type="PIRSR" id="PIRSR000495-1"/>
    </source>
</evidence>
<comment type="subcellular location">
    <subcellularLocation>
        <location evidence="11">Cytoplasm</location>
    </subcellularLocation>
</comment>
<evidence type="ECO:0000256" key="1">
    <source>
        <dbReference type="ARBA" id="ARBA00005091"/>
    </source>
</evidence>
<feature type="domain" description="Glutamine amidotransferase" evidence="13">
    <location>
        <begin position="7"/>
        <end position="200"/>
    </location>
</feature>
<keyword evidence="4 11" id="KW-0028">Amino-acid biosynthesis</keyword>
<proteinExistence type="inferred from homology"/>
<dbReference type="AlphaFoldDB" id="A0A378J1K1"/>
<organism evidence="14 15">
    <name type="scientific">Legionella donaldsonii</name>
    <dbReference type="NCBI Taxonomy" id="45060"/>
    <lineage>
        <taxon>Bacteria</taxon>
        <taxon>Pseudomonadati</taxon>
        <taxon>Pseudomonadota</taxon>
        <taxon>Gammaproteobacteria</taxon>
        <taxon>Legionellales</taxon>
        <taxon>Legionellaceae</taxon>
        <taxon>Legionella</taxon>
    </lineage>
</organism>
<comment type="pathway">
    <text evidence="1 11">Amino-acid biosynthesis; L-histidine biosynthesis; L-histidine from 5-phospho-alpha-D-ribose 1-diphosphate: step 5/9.</text>
</comment>
<comment type="subunit">
    <text evidence="2 11">Heterodimer of HisH and HisF.</text>
</comment>
<gene>
    <name evidence="14" type="primary">hisH1</name>
    <name evidence="11" type="synonym">hisH</name>
    <name evidence="14" type="ORF">NCTC13292_01077</name>
</gene>
<dbReference type="EC" id="4.3.2.10" evidence="11"/>
<evidence type="ECO:0000313" key="15">
    <source>
        <dbReference type="Proteomes" id="UP000254677"/>
    </source>
</evidence>
<dbReference type="InterPro" id="IPR017926">
    <property type="entry name" value="GATASE"/>
</dbReference>
<keyword evidence="6 11" id="KW-0315">Glutamine amidotransferase</keyword>
<dbReference type="GO" id="GO:0000105">
    <property type="term" value="P:L-histidine biosynthetic process"/>
    <property type="evidence" value="ECO:0007669"/>
    <property type="project" value="UniProtKB-UniRule"/>
</dbReference>
<dbReference type="PROSITE" id="PS51273">
    <property type="entry name" value="GATASE_TYPE_1"/>
    <property type="match status" value="1"/>
</dbReference>
<feature type="active site" evidence="11 12">
    <location>
        <position position="187"/>
    </location>
</feature>
<dbReference type="InterPro" id="IPR010139">
    <property type="entry name" value="Imidazole-glycPsynth_HisH"/>
</dbReference>
<dbReference type="CDD" id="cd01748">
    <property type="entry name" value="GATase1_IGP_Synthase"/>
    <property type="match status" value="1"/>
</dbReference>
<feature type="active site" description="Nucleophile" evidence="11 12">
    <location>
        <position position="82"/>
    </location>
</feature>
<evidence type="ECO:0000259" key="13">
    <source>
        <dbReference type="Pfam" id="PF00117"/>
    </source>
</evidence>
<sequence>MDKIIGILDYGMGNINSVYNSLSYLGYEPEIVKTAQAIERCSHLIIPGVGSYAVAMANIAALEVDTVIMKHVQAGKPLLGICLGMQILSTEGEEGGYSKGLGLIDGKVEFLDLPDLPVPHVGWNSLTFNFDHPICNNLKKHVDFYFVHSYFFNASDTGNVLALTDYGKQFPAIVVKENVVGIQFHPEKSQDNGLLLLENFCEWGGAC</sequence>
<dbReference type="RefSeq" id="WP_115222663.1">
    <property type="nucleotide sequence ID" value="NZ_CAXYJE010000007.1"/>
</dbReference>
<evidence type="ECO:0000313" key="14">
    <source>
        <dbReference type="EMBL" id="STX41622.1"/>
    </source>
</evidence>
<dbReference type="EC" id="3.5.1.2" evidence="11"/>
<keyword evidence="7 11" id="KW-0368">Histidine biosynthesis</keyword>
<dbReference type="HAMAP" id="MF_00278">
    <property type="entry name" value="HisH"/>
    <property type="match status" value="1"/>
</dbReference>
<evidence type="ECO:0000256" key="9">
    <source>
        <dbReference type="ARBA" id="ARBA00047838"/>
    </source>
</evidence>
<dbReference type="PANTHER" id="PTHR42701:SF1">
    <property type="entry name" value="IMIDAZOLE GLYCEROL PHOSPHATE SYNTHASE SUBUNIT HISH"/>
    <property type="match status" value="1"/>
</dbReference>
<evidence type="ECO:0000256" key="8">
    <source>
        <dbReference type="ARBA" id="ARBA00023239"/>
    </source>
</evidence>
<keyword evidence="14" id="KW-0328">Glycosyltransferase</keyword>
<keyword evidence="5 11" id="KW-0378">Hydrolase</keyword>
<comment type="catalytic activity">
    <reaction evidence="9 11">
        <text>5-[(5-phospho-1-deoxy-D-ribulos-1-ylimino)methylamino]-1-(5-phospho-beta-D-ribosyl)imidazole-4-carboxamide + L-glutamine = D-erythro-1-(imidazol-4-yl)glycerol 3-phosphate + 5-amino-1-(5-phospho-beta-D-ribosyl)imidazole-4-carboxamide + L-glutamate + H(+)</text>
        <dbReference type="Rhea" id="RHEA:24793"/>
        <dbReference type="ChEBI" id="CHEBI:15378"/>
        <dbReference type="ChEBI" id="CHEBI:29985"/>
        <dbReference type="ChEBI" id="CHEBI:58278"/>
        <dbReference type="ChEBI" id="CHEBI:58359"/>
        <dbReference type="ChEBI" id="CHEBI:58475"/>
        <dbReference type="ChEBI" id="CHEBI:58525"/>
        <dbReference type="EC" id="4.3.2.10"/>
    </reaction>
</comment>
<dbReference type="EMBL" id="UGOA01000001">
    <property type="protein sequence ID" value="STX41622.1"/>
    <property type="molecule type" value="Genomic_DNA"/>
</dbReference>
<comment type="catalytic activity">
    <reaction evidence="10 11">
        <text>L-glutamine + H2O = L-glutamate + NH4(+)</text>
        <dbReference type="Rhea" id="RHEA:15889"/>
        <dbReference type="ChEBI" id="CHEBI:15377"/>
        <dbReference type="ChEBI" id="CHEBI:28938"/>
        <dbReference type="ChEBI" id="CHEBI:29985"/>
        <dbReference type="ChEBI" id="CHEBI:58359"/>
        <dbReference type="EC" id="3.5.1.2"/>
    </reaction>
</comment>
<dbReference type="NCBIfam" id="TIGR01855">
    <property type="entry name" value="IMP_synth_hisH"/>
    <property type="match status" value="1"/>
</dbReference>
<keyword evidence="14" id="KW-0808">Transferase</keyword>
<dbReference type="GO" id="GO:0005737">
    <property type="term" value="C:cytoplasm"/>
    <property type="evidence" value="ECO:0007669"/>
    <property type="project" value="UniProtKB-SubCell"/>
</dbReference>
<protein>
    <recommendedName>
        <fullName evidence="11">Imidazole glycerol phosphate synthase subunit HisH</fullName>
        <ecNumber evidence="11">4.3.2.10</ecNumber>
    </recommendedName>
    <alternativeName>
        <fullName evidence="11">IGP synthase glutaminase subunit</fullName>
        <ecNumber evidence="11">3.5.1.2</ecNumber>
    </alternativeName>
    <alternativeName>
        <fullName evidence="11">IGP synthase subunit HisH</fullName>
    </alternativeName>
    <alternativeName>
        <fullName evidence="11">ImGP synthase subunit HisH</fullName>
        <shortName evidence="11">IGPS subunit HisH</shortName>
    </alternativeName>
</protein>
<evidence type="ECO:0000256" key="11">
    <source>
        <dbReference type="HAMAP-Rule" id="MF_00278"/>
    </source>
</evidence>
<dbReference type="UniPathway" id="UPA00031">
    <property type="reaction ID" value="UER00010"/>
</dbReference>
<keyword evidence="3 11" id="KW-0963">Cytoplasm</keyword>